<evidence type="ECO:0000256" key="3">
    <source>
        <dbReference type="ARBA" id="ARBA00022692"/>
    </source>
</evidence>
<dbReference type="PANTHER" id="PTHR28202:SF1">
    <property type="entry name" value="ASSEMBLY FACTOR CBP4"/>
    <property type="match status" value="1"/>
</dbReference>
<accession>A0AAN6X275</accession>
<dbReference type="GO" id="GO:0034551">
    <property type="term" value="P:mitochondrial respiratory chain complex III assembly"/>
    <property type="evidence" value="ECO:0007669"/>
    <property type="project" value="TreeGrafter"/>
</dbReference>
<comment type="similarity">
    <text evidence="2 11">Belongs to the CBP4 family.</text>
</comment>
<feature type="coiled-coil region" evidence="12">
    <location>
        <begin position="82"/>
        <end position="120"/>
    </location>
</feature>
<sequence length="131" mass="15047">MAKQPINWWLWAKMAIAGGGVIVGGPALVRWVQPTDEELFQKYNPELQKRSLENRYEREKDFDDFVVKLKEQAKSSKPIWIVQAEEAEKNQQETARQKKLAEALKLADEVKARKEALRREAGLPVEGSKSQ</sequence>
<evidence type="ECO:0000256" key="7">
    <source>
        <dbReference type="ARBA" id="ARBA00023136"/>
    </source>
</evidence>
<gene>
    <name evidence="13" type="ORF">QBC35DRAFT_483987</name>
</gene>
<keyword evidence="3 11" id="KW-0812">Transmembrane</keyword>
<dbReference type="GO" id="GO:0005743">
    <property type="term" value="C:mitochondrial inner membrane"/>
    <property type="evidence" value="ECO:0007669"/>
    <property type="project" value="UniProtKB-SubCell"/>
</dbReference>
<keyword evidence="6 11" id="KW-0496">Mitochondrion</keyword>
<dbReference type="AlphaFoldDB" id="A0AAN6X275"/>
<dbReference type="Pfam" id="PF07960">
    <property type="entry name" value="CBP4"/>
    <property type="match status" value="1"/>
</dbReference>
<keyword evidence="7 11" id="KW-0472">Membrane</keyword>
<evidence type="ECO:0000256" key="4">
    <source>
        <dbReference type="ARBA" id="ARBA00022792"/>
    </source>
</evidence>
<keyword evidence="14" id="KW-1185">Reference proteome</keyword>
<dbReference type="EMBL" id="MU864354">
    <property type="protein sequence ID" value="KAK4192494.1"/>
    <property type="molecule type" value="Genomic_DNA"/>
</dbReference>
<keyword evidence="4 11" id="KW-0999">Mitochondrion inner membrane</keyword>
<reference evidence="13" key="2">
    <citation type="submission" date="2023-05" db="EMBL/GenBank/DDBJ databases">
        <authorList>
            <consortium name="Lawrence Berkeley National Laboratory"/>
            <person name="Steindorff A."/>
            <person name="Hensen N."/>
            <person name="Bonometti L."/>
            <person name="Westerberg I."/>
            <person name="Brannstrom I.O."/>
            <person name="Guillou S."/>
            <person name="Cros-Aarteil S."/>
            <person name="Calhoun S."/>
            <person name="Haridas S."/>
            <person name="Kuo A."/>
            <person name="Mondo S."/>
            <person name="Pangilinan J."/>
            <person name="Riley R."/>
            <person name="Labutti K."/>
            <person name="Andreopoulos B."/>
            <person name="Lipzen A."/>
            <person name="Chen C."/>
            <person name="Yanf M."/>
            <person name="Daum C."/>
            <person name="Ng V."/>
            <person name="Clum A."/>
            <person name="Ohm R."/>
            <person name="Martin F."/>
            <person name="Silar P."/>
            <person name="Natvig D."/>
            <person name="Lalanne C."/>
            <person name="Gautier V."/>
            <person name="Ament-Velasquez S.L."/>
            <person name="Kruys A."/>
            <person name="Hutchinson M.I."/>
            <person name="Powell A.J."/>
            <person name="Barry K."/>
            <person name="Miller A.N."/>
            <person name="Grigoriev I.V."/>
            <person name="Debuchy R."/>
            <person name="Gladieux P."/>
            <person name="Thoren M.H."/>
            <person name="Johannesson H."/>
        </authorList>
    </citation>
    <scope>NUCLEOTIDE SEQUENCE</scope>
    <source>
        <strain evidence="13">PSN309</strain>
    </source>
</reference>
<evidence type="ECO:0000256" key="8">
    <source>
        <dbReference type="ARBA" id="ARBA00023186"/>
    </source>
</evidence>
<evidence type="ECO:0000256" key="1">
    <source>
        <dbReference type="ARBA" id="ARBA00004434"/>
    </source>
</evidence>
<evidence type="ECO:0000256" key="5">
    <source>
        <dbReference type="ARBA" id="ARBA00022989"/>
    </source>
</evidence>
<evidence type="ECO:0000256" key="11">
    <source>
        <dbReference type="RuleBase" id="RU368005"/>
    </source>
</evidence>
<protein>
    <recommendedName>
        <fullName evidence="10 11">Cytochrome b mRNA-processing protein 4</fullName>
    </recommendedName>
</protein>
<comment type="function">
    <text evidence="9 11">Essential for the assembly of ubiquinol-cytochrome c reductase. It has a direct effect on the correct occurrence of the Rieske protein, core 4, core 5 and apocytochrome b.</text>
</comment>
<evidence type="ECO:0000256" key="12">
    <source>
        <dbReference type="SAM" id="Coils"/>
    </source>
</evidence>
<organism evidence="13 14">
    <name type="scientific">Podospora australis</name>
    <dbReference type="NCBI Taxonomy" id="1536484"/>
    <lineage>
        <taxon>Eukaryota</taxon>
        <taxon>Fungi</taxon>
        <taxon>Dikarya</taxon>
        <taxon>Ascomycota</taxon>
        <taxon>Pezizomycotina</taxon>
        <taxon>Sordariomycetes</taxon>
        <taxon>Sordariomycetidae</taxon>
        <taxon>Sordariales</taxon>
        <taxon>Podosporaceae</taxon>
        <taxon>Podospora</taxon>
    </lineage>
</organism>
<evidence type="ECO:0000256" key="2">
    <source>
        <dbReference type="ARBA" id="ARBA00006780"/>
    </source>
</evidence>
<evidence type="ECO:0000256" key="10">
    <source>
        <dbReference type="ARBA" id="ARBA00031521"/>
    </source>
</evidence>
<keyword evidence="8 11" id="KW-0143">Chaperone</keyword>
<evidence type="ECO:0000256" key="6">
    <source>
        <dbReference type="ARBA" id="ARBA00023128"/>
    </source>
</evidence>
<dbReference type="Proteomes" id="UP001302126">
    <property type="component" value="Unassembled WGS sequence"/>
</dbReference>
<proteinExistence type="inferred from homology"/>
<evidence type="ECO:0000313" key="13">
    <source>
        <dbReference type="EMBL" id="KAK4192494.1"/>
    </source>
</evidence>
<feature type="transmembrane region" description="Helical" evidence="11">
    <location>
        <begin position="6"/>
        <end position="29"/>
    </location>
</feature>
<dbReference type="InterPro" id="IPR012420">
    <property type="entry name" value="Cbp4"/>
</dbReference>
<evidence type="ECO:0000256" key="9">
    <source>
        <dbReference type="ARBA" id="ARBA00025413"/>
    </source>
</evidence>
<name>A0AAN6X275_9PEZI</name>
<evidence type="ECO:0000313" key="14">
    <source>
        <dbReference type="Proteomes" id="UP001302126"/>
    </source>
</evidence>
<keyword evidence="12" id="KW-0175">Coiled coil</keyword>
<dbReference type="PANTHER" id="PTHR28202">
    <property type="entry name" value="ASSEMBLY FACTOR CBP4"/>
    <property type="match status" value="1"/>
</dbReference>
<reference evidence="13" key="1">
    <citation type="journal article" date="2023" name="Mol. Phylogenet. Evol.">
        <title>Genome-scale phylogeny and comparative genomics of the fungal order Sordariales.</title>
        <authorList>
            <person name="Hensen N."/>
            <person name="Bonometti L."/>
            <person name="Westerberg I."/>
            <person name="Brannstrom I.O."/>
            <person name="Guillou S."/>
            <person name="Cros-Aarteil S."/>
            <person name="Calhoun S."/>
            <person name="Haridas S."/>
            <person name="Kuo A."/>
            <person name="Mondo S."/>
            <person name="Pangilinan J."/>
            <person name="Riley R."/>
            <person name="LaButti K."/>
            <person name="Andreopoulos B."/>
            <person name="Lipzen A."/>
            <person name="Chen C."/>
            <person name="Yan M."/>
            <person name="Daum C."/>
            <person name="Ng V."/>
            <person name="Clum A."/>
            <person name="Steindorff A."/>
            <person name="Ohm R.A."/>
            <person name="Martin F."/>
            <person name="Silar P."/>
            <person name="Natvig D.O."/>
            <person name="Lalanne C."/>
            <person name="Gautier V."/>
            <person name="Ament-Velasquez S.L."/>
            <person name="Kruys A."/>
            <person name="Hutchinson M.I."/>
            <person name="Powell A.J."/>
            <person name="Barry K."/>
            <person name="Miller A.N."/>
            <person name="Grigoriev I.V."/>
            <person name="Debuchy R."/>
            <person name="Gladieux P."/>
            <person name="Hiltunen Thoren M."/>
            <person name="Johannesson H."/>
        </authorList>
    </citation>
    <scope>NUCLEOTIDE SEQUENCE</scope>
    <source>
        <strain evidence="13">PSN309</strain>
    </source>
</reference>
<comment type="caution">
    <text evidence="13">The sequence shown here is derived from an EMBL/GenBank/DDBJ whole genome shotgun (WGS) entry which is preliminary data.</text>
</comment>
<keyword evidence="5 11" id="KW-1133">Transmembrane helix</keyword>
<comment type="subcellular location">
    <subcellularLocation>
        <location evidence="1 11">Mitochondrion inner membrane</location>
        <topology evidence="1 11">Single-pass membrane protein</topology>
    </subcellularLocation>
</comment>